<evidence type="ECO:0000256" key="1">
    <source>
        <dbReference type="SAM" id="MobiDB-lite"/>
    </source>
</evidence>
<keyword evidence="3" id="KW-1185">Reference proteome</keyword>
<feature type="region of interest" description="Disordered" evidence="1">
    <location>
        <begin position="1"/>
        <end position="22"/>
    </location>
</feature>
<protein>
    <recommendedName>
        <fullName evidence="4">Resolvase/invertase-type recombinase catalytic domain-containing protein</fullName>
    </recommendedName>
</protein>
<name>A0ABW1AHK3_9ACTN</name>
<organism evidence="2 3">
    <name type="scientific">Actinomadura rugatobispora</name>
    <dbReference type="NCBI Taxonomy" id="1994"/>
    <lineage>
        <taxon>Bacteria</taxon>
        <taxon>Bacillati</taxon>
        <taxon>Actinomycetota</taxon>
        <taxon>Actinomycetes</taxon>
        <taxon>Streptosporangiales</taxon>
        <taxon>Thermomonosporaceae</taxon>
        <taxon>Actinomadura</taxon>
    </lineage>
</organism>
<feature type="compositionally biased region" description="Basic and acidic residues" evidence="1">
    <location>
        <begin position="10"/>
        <end position="22"/>
    </location>
</feature>
<dbReference type="SUPFAM" id="SSF52540">
    <property type="entry name" value="P-loop containing nucleoside triphosphate hydrolases"/>
    <property type="match status" value="1"/>
</dbReference>
<evidence type="ECO:0008006" key="4">
    <source>
        <dbReference type="Google" id="ProtNLM"/>
    </source>
</evidence>
<gene>
    <name evidence="2" type="ORF">ACFPZN_50060</name>
</gene>
<sequence>MNRSEAIYLDEPRAGPDPRTRDEVRAAVRDLVDDGTTVLLITAGWWRRARLRN</sequence>
<dbReference type="EMBL" id="JBHSON010000125">
    <property type="protein sequence ID" value="MFC5753815.1"/>
    <property type="molecule type" value="Genomic_DNA"/>
</dbReference>
<dbReference type="RefSeq" id="WP_378291240.1">
    <property type="nucleotide sequence ID" value="NZ_JBHSON010000125.1"/>
</dbReference>
<accession>A0ABW1AHK3</accession>
<proteinExistence type="predicted"/>
<dbReference type="Gene3D" id="3.40.50.300">
    <property type="entry name" value="P-loop containing nucleotide triphosphate hydrolases"/>
    <property type="match status" value="1"/>
</dbReference>
<evidence type="ECO:0000313" key="2">
    <source>
        <dbReference type="EMBL" id="MFC5753815.1"/>
    </source>
</evidence>
<comment type="caution">
    <text evidence="2">The sequence shown here is derived from an EMBL/GenBank/DDBJ whole genome shotgun (WGS) entry which is preliminary data.</text>
</comment>
<evidence type="ECO:0000313" key="3">
    <source>
        <dbReference type="Proteomes" id="UP001596074"/>
    </source>
</evidence>
<dbReference type="Proteomes" id="UP001596074">
    <property type="component" value="Unassembled WGS sequence"/>
</dbReference>
<reference evidence="3" key="1">
    <citation type="journal article" date="2019" name="Int. J. Syst. Evol. Microbiol.">
        <title>The Global Catalogue of Microorganisms (GCM) 10K type strain sequencing project: providing services to taxonomists for standard genome sequencing and annotation.</title>
        <authorList>
            <consortium name="The Broad Institute Genomics Platform"/>
            <consortium name="The Broad Institute Genome Sequencing Center for Infectious Disease"/>
            <person name="Wu L."/>
            <person name="Ma J."/>
        </authorList>
    </citation>
    <scope>NUCLEOTIDE SEQUENCE [LARGE SCALE GENOMIC DNA]</scope>
    <source>
        <strain evidence="3">KCTC 42087</strain>
    </source>
</reference>
<dbReference type="InterPro" id="IPR027417">
    <property type="entry name" value="P-loop_NTPase"/>
</dbReference>